<name>A0A7S2DAQ7_9EUKA</name>
<proteinExistence type="predicted"/>
<feature type="domain" description="DZANK-type" evidence="1">
    <location>
        <begin position="146"/>
        <end position="196"/>
    </location>
</feature>
<reference evidence="2" key="1">
    <citation type="submission" date="2021-01" db="EMBL/GenBank/DDBJ databases">
        <authorList>
            <person name="Corre E."/>
            <person name="Pelletier E."/>
            <person name="Niang G."/>
            <person name="Scheremetjew M."/>
            <person name="Finn R."/>
            <person name="Kale V."/>
            <person name="Holt S."/>
            <person name="Cochrane G."/>
            <person name="Meng A."/>
            <person name="Brown T."/>
            <person name="Cohen L."/>
        </authorList>
    </citation>
    <scope>NUCLEOTIDE SEQUENCE</scope>
    <source>
        <strain evidence="2">UTEX LB 985</strain>
    </source>
</reference>
<dbReference type="InterPro" id="IPR025874">
    <property type="entry name" value="DZR"/>
</dbReference>
<dbReference type="AlphaFoldDB" id="A0A7S2DAQ7"/>
<gene>
    <name evidence="2" type="ORF">CBRE1094_LOCUS14902</name>
</gene>
<dbReference type="EMBL" id="HBGU01027457">
    <property type="protein sequence ID" value="CAD9447608.1"/>
    <property type="molecule type" value="Transcribed_RNA"/>
</dbReference>
<evidence type="ECO:0000259" key="1">
    <source>
        <dbReference type="Pfam" id="PF12773"/>
    </source>
</evidence>
<evidence type="ECO:0000313" key="2">
    <source>
        <dbReference type="EMBL" id="CAD9447608.1"/>
    </source>
</evidence>
<sequence length="248" mass="26542">MPGIDLMKIAEGARSNSQAVFRSTSNDQPTRADTMCDFPYAAFYHPPTTSQQPPSRTALAPTTTENVAAQLNVPVNPHAEKTHDPTGTNAENVDWTCRGCSQQSNVNLGDCTLPASFNFCSACGESRSGEPNHMVACAPPTGDWSCSACDEVFPESFKWCVECGRPAGAPPPPPKDTCGGCDEPLAPSFHFCPDCGIAAGQWRDPAIQRFSFGPSDRDWPCGQCRTDVPGAFRFCSECGSGQPSRPSR</sequence>
<protein>
    <recommendedName>
        <fullName evidence="1">DZANK-type domain-containing protein</fullName>
    </recommendedName>
</protein>
<organism evidence="2">
    <name type="scientific">Haptolina brevifila</name>
    <dbReference type="NCBI Taxonomy" id="156173"/>
    <lineage>
        <taxon>Eukaryota</taxon>
        <taxon>Haptista</taxon>
        <taxon>Haptophyta</taxon>
        <taxon>Prymnesiophyceae</taxon>
        <taxon>Prymnesiales</taxon>
        <taxon>Prymnesiaceae</taxon>
        <taxon>Haptolina</taxon>
    </lineage>
</organism>
<accession>A0A7S2DAQ7</accession>
<dbReference type="Pfam" id="PF12773">
    <property type="entry name" value="DZR"/>
    <property type="match status" value="1"/>
</dbReference>